<evidence type="ECO:0000313" key="1">
    <source>
        <dbReference type="EMBL" id="KGF72257.1"/>
    </source>
</evidence>
<protein>
    <submittedName>
        <fullName evidence="1">Uncharacterized protein</fullName>
    </submittedName>
</protein>
<accession>A0A098TK90</accession>
<evidence type="ECO:0000313" key="2">
    <source>
        <dbReference type="Proteomes" id="UP000030170"/>
    </source>
</evidence>
<dbReference type="EMBL" id="JJML01000031">
    <property type="protein sequence ID" value="KGF72257.1"/>
    <property type="molecule type" value="Genomic_DNA"/>
</dbReference>
<organism evidence="1 2">
    <name type="scientific">Neosynechococcus sphagnicola sy1</name>
    <dbReference type="NCBI Taxonomy" id="1497020"/>
    <lineage>
        <taxon>Bacteria</taxon>
        <taxon>Bacillati</taxon>
        <taxon>Cyanobacteriota</taxon>
        <taxon>Cyanophyceae</taxon>
        <taxon>Neosynechococcales</taxon>
        <taxon>Neosynechococcaceae</taxon>
        <taxon>Neosynechococcus</taxon>
    </lineage>
</organism>
<name>A0A098TK90_9CYAN</name>
<sequence>MHEESMNLKHQLAASAIAIAAVTSPLLPAQAEIVTFKTADGAVGIVGLSEYGSYRAEFAGVPRSRSISASPCGIAKISDSDSYPMGATIKIAGTTHTVASLPSGPSPVCKDGQLTTSPVATVSKNSEGDIFVGSLTPYGSVEVTYPNLPSGRSLKASACGMLVIKPTDAYPIGTSSIVLKTASESPTTVVTISNPSSLTAKVAPICSKGIAYYPTGWD</sequence>
<keyword evidence="2" id="KW-1185">Reference proteome</keyword>
<dbReference type="STRING" id="1497020.DO97_10905"/>
<proteinExistence type="predicted"/>
<comment type="caution">
    <text evidence="1">The sequence shown here is derived from an EMBL/GenBank/DDBJ whole genome shotgun (WGS) entry which is preliminary data.</text>
</comment>
<reference evidence="1 2" key="1">
    <citation type="journal article" date="2014" name="Mol. Ecol.">
        <title>Evolution of Synechococcus.</title>
        <authorList>
            <person name="Dvorak P."/>
            <person name="Casamatta D."/>
            <person name="Hasler P."/>
            <person name="Poulickova A."/>
            <person name="Ondrej V."/>
            <person name="Sanges R."/>
        </authorList>
    </citation>
    <scope>NUCLEOTIDE SEQUENCE [LARGE SCALE GENOMIC DNA]</scope>
    <source>
        <strain evidence="1 2">CAUP A 1101</strain>
    </source>
</reference>
<dbReference type="AlphaFoldDB" id="A0A098TK90"/>
<dbReference type="Proteomes" id="UP000030170">
    <property type="component" value="Unassembled WGS sequence"/>
</dbReference>
<gene>
    <name evidence="1" type="ORF">DO97_10905</name>
</gene>